<evidence type="ECO:0000313" key="1">
    <source>
        <dbReference type="EMBL" id="KAF1994807.1"/>
    </source>
</evidence>
<accession>A0A6A5W0U3</accession>
<gene>
    <name evidence="1" type="ORF">P154DRAFT_365598</name>
</gene>
<sequence length="134" mass="14651">MQGRGQRQVSAAASAALVIRQGECVHGRDGVDGLTWLGSQNMSLQPHRSLHAAVKRIFICFAFPDAGRRRTPNSVELAGARKPRPLSVLECVCVSRSAQYLYSLPGAHTSTLLFHALEPVSRGDLLFRRSVSRL</sequence>
<dbReference type="AlphaFoldDB" id="A0A6A5W0U3"/>
<proteinExistence type="predicted"/>
<dbReference type="Proteomes" id="UP000799779">
    <property type="component" value="Unassembled WGS sequence"/>
</dbReference>
<name>A0A6A5W0U3_9PLEO</name>
<organism evidence="1 2">
    <name type="scientific">Amniculicola lignicola CBS 123094</name>
    <dbReference type="NCBI Taxonomy" id="1392246"/>
    <lineage>
        <taxon>Eukaryota</taxon>
        <taxon>Fungi</taxon>
        <taxon>Dikarya</taxon>
        <taxon>Ascomycota</taxon>
        <taxon>Pezizomycotina</taxon>
        <taxon>Dothideomycetes</taxon>
        <taxon>Pleosporomycetidae</taxon>
        <taxon>Pleosporales</taxon>
        <taxon>Amniculicolaceae</taxon>
        <taxon>Amniculicola</taxon>
    </lineage>
</organism>
<dbReference type="EMBL" id="ML977651">
    <property type="protein sequence ID" value="KAF1994807.1"/>
    <property type="molecule type" value="Genomic_DNA"/>
</dbReference>
<keyword evidence="2" id="KW-1185">Reference proteome</keyword>
<reference evidence="1" key="1">
    <citation type="journal article" date="2020" name="Stud. Mycol.">
        <title>101 Dothideomycetes genomes: a test case for predicting lifestyles and emergence of pathogens.</title>
        <authorList>
            <person name="Haridas S."/>
            <person name="Albert R."/>
            <person name="Binder M."/>
            <person name="Bloem J."/>
            <person name="Labutti K."/>
            <person name="Salamov A."/>
            <person name="Andreopoulos B."/>
            <person name="Baker S."/>
            <person name="Barry K."/>
            <person name="Bills G."/>
            <person name="Bluhm B."/>
            <person name="Cannon C."/>
            <person name="Castanera R."/>
            <person name="Culley D."/>
            <person name="Daum C."/>
            <person name="Ezra D."/>
            <person name="Gonzalez J."/>
            <person name="Henrissat B."/>
            <person name="Kuo A."/>
            <person name="Liang C."/>
            <person name="Lipzen A."/>
            <person name="Lutzoni F."/>
            <person name="Magnuson J."/>
            <person name="Mondo S."/>
            <person name="Nolan M."/>
            <person name="Ohm R."/>
            <person name="Pangilinan J."/>
            <person name="Park H.-J."/>
            <person name="Ramirez L."/>
            <person name="Alfaro M."/>
            <person name="Sun H."/>
            <person name="Tritt A."/>
            <person name="Yoshinaga Y."/>
            <person name="Zwiers L.-H."/>
            <person name="Turgeon B."/>
            <person name="Goodwin S."/>
            <person name="Spatafora J."/>
            <person name="Crous P."/>
            <person name="Grigoriev I."/>
        </authorList>
    </citation>
    <scope>NUCLEOTIDE SEQUENCE</scope>
    <source>
        <strain evidence="1">CBS 123094</strain>
    </source>
</reference>
<protein>
    <submittedName>
        <fullName evidence="1">Uncharacterized protein</fullName>
    </submittedName>
</protein>
<evidence type="ECO:0000313" key="2">
    <source>
        <dbReference type="Proteomes" id="UP000799779"/>
    </source>
</evidence>